<gene>
    <name evidence="1" type="ORF">BBG48_004305</name>
</gene>
<organism evidence="1 2">
    <name type="scientific">Criibacterium bergeronii</name>
    <dbReference type="NCBI Taxonomy" id="1871336"/>
    <lineage>
        <taxon>Bacteria</taxon>
        <taxon>Bacillati</taxon>
        <taxon>Bacillota</taxon>
        <taxon>Clostridia</taxon>
        <taxon>Peptostreptococcales</taxon>
        <taxon>Filifactoraceae</taxon>
        <taxon>Criibacterium</taxon>
    </lineage>
</organism>
<proteinExistence type="predicted"/>
<dbReference type="RefSeq" id="WP_068912297.1">
    <property type="nucleotide sequence ID" value="NZ_MBEW02000006.1"/>
</dbReference>
<dbReference type="AlphaFoldDB" id="A0A371IM59"/>
<evidence type="ECO:0000313" key="1">
    <source>
        <dbReference type="EMBL" id="RDY21579.1"/>
    </source>
</evidence>
<accession>A0A371IM59</accession>
<sequence>MSTTKEIEIIGCINVPEEVSSDEVIDTFIEYVESHGWFFGGGFRTIQDGYYINADGTKAEPVLGDY</sequence>
<reference evidence="1 2" key="1">
    <citation type="journal article" date="2016" name="Genome Announc.">
        <title>Draft Genome Sequence of Criibacterium bergeronii gen. nov., sp. nov., Strain CCRI-22567T, Isolated from a Vaginal Sample from a Woman with Bacterial Vaginosis.</title>
        <authorList>
            <person name="Maheux A.F."/>
            <person name="Berube E."/>
            <person name="Boudreau D.K."/>
            <person name="Raymond F."/>
            <person name="Corbeil J."/>
            <person name="Roy P.H."/>
            <person name="Boissinot M."/>
            <person name="Omar R.F."/>
        </authorList>
    </citation>
    <scope>NUCLEOTIDE SEQUENCE [LARGE SCALE GENOMIC DNA]</scope>
    <source>
        <strain evidence="1 2">CCRI-22567</strain>
    </source>
</reference>
<keyword evidence="2" id="KW-1185">Reference proteome</keyword>
<protein>
    <submittedName>
        <fullName evidence="1">Uncharacterized protein</fullName>
    </submittedName>
</protein>
<dbReference type="Proteomes" id="UP000093352">
    <property type="component" value="Unassembled WGS sequence"/>
</dbReference>
<name>A0A371IM59_9FIRM</name>
<dbReference type="STRING" id="1871336.BBG48_01755"/>
<comment type="caution">
    <text evidence="1">The sequence shown here is derived from an EMBL/GenBank/DDBJ whole genome shotgun (WGS) entry which is preliminary data.</text>
</comment>
<evidence type="ECO:0000313" key="2">
    <source>
        <dbReference type="Proteomes" id="UP000093352"/>
    </source>
</evidence>
<dbReference type="EMBL" id="MBEW02000006">
    <property type="protein sequence ID" value="RDY21579.1"/>
    <property type="molecule type" value="Genomic_DNA"/>
</dbReference>